<dbReference type="PANTHER" id="PTHR46795">
    <property type="entry name" value="ABC TRANSPORTER PERMEASE-RELATED-RELATED"/>
    <property type="match status" value="1"/>
</dbReference>
<keyword evidence="9" id="KW-1185">Reference proteome</keyword>
<evidence type="ECO:0000256" key="3">
    <source>
        <dbReference type="ARBA" id="ARBA00022692"/>
    </source>
</evidence>
<gene>
    <name evidence="8" type="ORF">C176_14412</name>
</gene>
<sequence length="688" mass="77873">MFFDFIKRNSRKTRKENGVYFASLVISIVAFYVILSLGEQDVLVYLKTVESDAVDRLLLMIPILYGVSLFFVFFLVYFANRYQLQQRSHEFGMYLMMGMRQSKLFSMIMGETLWNSLVALCIGVPISLFLTELISLATSRLIGMGIIGHEFRISWVGLGLTVFGFIVVQLLAVFVLSLTMSRKEPVDLLNDQKEKSQRVLSPVWSKVSFLTGAALLLGTIFLCVAYGLAVLYLRSLDYRLFALILLIGICGTFILFRGLGSLIGASVKRKSSSSTGLFVFTARQLQENVLHQWSSLAISSLLILMAMVCFAFGTSTALNNSTTFSRTADFTFKGSEEEIVAALVSDQVTPYVNSYYEMKIGNFDPTDAEMSANTAVHTFSWSGLEETISKEKSSEEKERLLSNLSYQDEPYFIALSSYNAMLTSINKAPIILGDDEVALYSDEEFSHSYDILRRALQDNPTVSIGELQYELISTLYTSNVVADRAITLSYALIVPDDIYHRFVRSSQDSWLWNMVLKPEFVQEKGLMQATYEVDQLMNTYGLDYESYLSSMGRQLFYTVAGSYTTFYLGFMFLIIANTVLGLNFLMQQRSTRHRYYTLAMLGANIESLCSSARNQIWLYFGLVISVALVSSIFGIWSLLTTFPSMTLSLENSMVIAIILIAFIVFELCYIWMIQRKSNEEIKKLKEIE</sequence>
<evidence type="ECO:0000259" key="7">
    <source>
        <dbReference type="Pfam" id="PF02687"/>
    </source>
</evidence>
<dbReference type="Proteomes" id="UP000019062">
    <property type="component" value="Unassembled WGS sequence"/>
</dbReference>
<evidence type="ECO:0000256" key="5">
    <source>
        <dbReference type="ARBA" id="ARBA00023136"/>
    </source>
</evidence>
<dbReference type="PANTHER" id="PTHR46795:SF3">
    <property type="entry name" value="ABC TRANSPORTER PERMEASE"/>
    <property type="match status" value="1"/>
</dbReference>
<feature type="transmembrane region" description="Helical" evidence="6">
    <location>
        <begin position="293"/>
        <end position="313"/>
    </location>
</feature>
<organism evidence="8 9">
    <name type="scientific">Viridibacillus arenosi FSL R5-213</name>
    <dbReference type="NCBI Taxonomy" id="1227360"/>
    <lineage>
        <taxon>Bacteria</taxon>
        <taxon>Bacillati</taxon>
        <taxon>Bacillota</taxon>
        <taxon>Bacilli</taxon>
        <taxon>Bacillales</taxon>
        <taxon>Caryophanaceae</taxon>
        <taxon>Viridibacillus</taxon>
    </lineage>
</organism>
<dbReference type="InterPro" id="IPR003838">
    <property type="entry name" value="ABC3_permease_C"/>
</dbReference>
<dbReference type="Pfam" id="PF02687">
    <property type="entry name" value="FtsX"/>
    <property type="match status" value="1"/>
</dbReference>
<evidence type="ECO:0000256" key="1">
    <source>
        <dbReference type="ARBA" id="ARBA00004651"/>
    </source>
</evidence>
<keyword evidence="2" id="KW-1003">Cell membrane</keyword>
<evidence type="ECO:0000256" key="2">
    <source>
        <dbReference type="ARBA" id="ARBA00022475"/>
    </source>
</evidence>
<feature type="transmembrane region" description="Helical" evidence="6">
    <location>
        <begin position="651"/>
        <end position="673"/>
    </location>
</feature>
<evidence type="ECO:0000313" key="9">
    <source>
        <dbReference type="Proteomes" id="UP000019062"/>
    </source>
</evidence>
<reference evidence="8 9" key="1">
    <citation type="journal article" date="2014" name="BMC Genomics">
        <title>Genomic comparison of sporeforming bacilli isolated from milk.</title>
        <authorList>
            <person name="Moreno Switt A.I."/>
            <person name="Andrus A.D."/>
            <person name="Ranieri M.L."/>
            <person name="Orsi R.H."/>
            <person name="Ivy R."/>
            <person name="den Bakker H.C."/>
            <person name="Martin N.H."/>
            <person name="Wiedmann M."/>
            <person name="Boor K.J."/>
        </authorList>
    </citation>
    <scope>NUCLEOTIDE SEQUENCE [LARGE SCALE GENOMIC DNA]</scope>
    <source>
        <strain evidence="8 9">FSL R5-213</strain>
    </source>
</reference>
<protein>
    <recommendedName>
        <fullName evidence="7">ABC3 transporter permease C-terminal domain-containing protein</fullName>
    </recommendedName>
</protein>
<evidence type="ECO:0000256" key="6">
    <source>
        <dbReference type="SAM" id="Phobius"/>
    </source>
</evidence>
<keyword evidence="4 6" id="KW-1133">Transmembrane helix</keyword>
<feature type="transmembrane region" description="Helical" evidence="6">
    <location>
        <begin position="566"/>
        <end position="586"/>
    </location>
</feature>
<feature type="transmembrane region" description="Helical" evidence="6">
    <location>
        <begin position="57"/>
        <end position="79"/>
    </location>
</feature>
<keyword evidence="3 6" id="KW-0812">Transmembrane</keyword>
<dbReference type="GO" id="GO:0005886">
    <property type="term" value="C:plasma membrane"/>
    <property type="evidence" value="ECO:0007669"/>
    <property type="project" value="UniProtKB-SubCell"/>
</dbReference>
<dbReference type="RefSeq" id="WP_038186634.1">
    <property type="nucleotide sequence ID" value="NZ_ASQA01000034.1"/>
</dbReference>
<name>W4EQV0_9BACL</name>
<feature type="domain" description="ABC3 transporter permease C-terminal" evidence="7">
    <location>
        <begin position="64"/>
        <end position="185"/>
    </location>
</feature>
<comment type="caution">
    <text evidence="8">The sequence shown here is derived from an EMBL/GenBank/DDBJ whole genome shotgun (WGS) entry which is preliminary data.</text>
</comment>
<feature type="transmembrane region" description="Helical" evidence="6">
    <location>
        <begin position="238"/>
        <end position="260"/>
    </location>
</feature>
<evidence type="ECO:0000256" key="4">
    <source>
        <dbReference type="ARBA" id="ARBA00022989"/>
    </source>
</evidence>
<feature type="transmembrane region" description="Helical" evidence="6">
    <location>
        <begin position="20"/>
        <end position="37"/>
    </location>
</feature>
<feature type="transmembrane region" description="Helical" evidence="6">
    <location>
        <begin position="155"/>
        <end position="178"/>
    </location>
</feature>
<dbReference type="InterPro" id="IPR052536">
    <property type="entry name" value="ABC-4_Integral_Memb_Prot"/>
</dbReference>
<feature type="transmembrane region" description="Helical" evidence="6">
    <location>
        <begin position="113"/>
        <end position="135"/>
    </location>
</feature>
<keyword evidence="5 6" id="KW-0472">Membrane</keyword>
<dbReference type="EMBL" id="ASQA01000034">
    <property type="protein sequence ID" value="ETT82191.1"/>
    <property type="molecule type" value="Genomic_DNA"/>
</dbReference>
<proteinExistence type="predicted"/>
<feature type="transmembrane region" description="Helical" evidence="6">
    <location>
        <begin position="616"/>
        <end position="639"/>
    </location>
</feature>
<feature type="transmembrane region" description="Helical" evidence="6">
    <location>
        <begin position="207"/>
        <end position="232"/>
    </location>
</feature>
<evidence type="ECO:0000313" key="8">
    <source>
        <dbReference type="EMBL" id="ETT82191.1"/>
    </source>
</evidence>
<accession>W4EQV0</accession>
<dbReference type="PATRIC" id="fig|1227360.4.peg.2934"/>
<dbReference type="AlphaFoldDB" id="W4EQV0"/>
<dbReference type="eggNOG" id="COG0577">
    <property type="taxonomic scope" value="Bacteria"/>
</dbReference>
<comment type="subcellular location">
    <subcellularLocation>
        <location evidence="1">Cell membrane</location>
        <topology evidence="1">Multi-pass membrane protein</topology>
    </subcellularLocation>
</comment>